<reference evidence="2 3" key="1">
    <citation type="submission" date="2018-10" db="EMBL/GenBank/DDBJ databases">
        <title>Genomic Encyclopedia of Archaeal and Bacterial Type Strains, Phase II (KMG-II): from individual species to whole genera.</title>
        <authorList>
            <person name="Goeker M."/>
        </authorList>
    </citation>
    <scope>NUCLEOTIDE SEQUENCE [LARGE SCALE GENOMIC DNA]</scope>
    <source>
        <strain evidence="2 3">DSM 25230</strain>
    </source>
</reference>
<dbReference type="EMBL" id="RBIQ01000009">
    <property type="protein sequence ID" value="RKR12237.1"/>
    <property type="molecule type" value="Genomic_DNA"/>
</dbReference>
<dbReference type="RefSeq" id="WP_170146750.1">
    <property type="nucleotide sequence ID" value="NZ_RBIQ01000009.1"/>
</dbReference>
<dbReference type="AlphaFoldDB" id="A0A495E8V5"/>
<dbReference type="Proteomes" id="UP000269412">
    <property type="component" value="Unassembled WGS sequence"/>
</dbReference>
<gene>
    <name evidence="2" type="ORF">CLV91_2363</name>
</gene>
<keyword evidence="1" id="KW-1133">Transmembrane helix</keyword>
<organism evidence="2 3">
    <name type="scientific">Maribacter vaceletii</name>
    <dbReference type="NCBI Taxonomy" id="1206816"/>
    <lineage>
        <taxon>Bacteria</taxon>
        <taxon>Pseudomonadati</taxon>
        <taxon>Bacteroidota</taxon>
        <taxon>Flavobacteriia</taxon>
        <taxon>Flavobacteriales</taxon>
        <taxon>Flavobacteriaceae</taxon>
        <taxon>Maribacter</taxon>
    </lineage>
</organism>
<protein>
    <submittedName>
        <fullName evidence="2">Uncharacterized protein</fullName>
    </submittedName>
</protein>
<accession>A0A495E8V5</accession>
<evidence type="ECO:0000313" key="2">
    <source>
        <dbReference type="EMBL" id="RKR12237.1"/>
    </source>
</evidence>
<feature type="transmembrane region" description="Helical" evidence="1">
    <location>
        <begin position="6"/>
        <end position="24"/>
    </location>
</feature>
<comment type="caution">
    <text evidence="2">The sequence shown here is derived from an EMBL/GenBank/DDBJ whole genome shotgun (WGS) entry which is preliminary data.</text>
</comment>
<keyword evidence="3" id="KW-1185">Reference proteome</keyword>
<keyword evidence="1" id="KW-0472">Membrane</keyword>
<evidence type="ECO:0000313" key="3">
    <source>
        <dbReference type="Proteomes" id="UP000269412"/>
    </source>
</evidence>
<evidence type="ECO:0000256" key="1">
    <source>
        <dbReference type="SAM" id="Phobius"/>
    </source>
</evidence>
<name>A0A495E8V5_9FLAO</name>
<sequence length="46" mass="5534">MEGNTMYYVLGGVAMLYLIVSIRNRQKSKDRKSRKFMSDYNRKKKK</sequence>
<keyword evidence="1" id="KW-0812">Transmembrane</keyword>
<proteinExistence type="predicted"/>